<dbReference type="AlphaFoldDB" id="A0ABD5R3K0"/>
<comment type="caution">
    <text evidence="3">The sequence shown here is derived from an EMBL/GenBank/DDBJ whole genome shotgun (WGS) entry which is preliminary data.</text>
</comment>
<evidence type="ECO:0000256" key="1">
    <source>
        <dbReference type="SAM" id="MobiDB-lite"/>
    </source>
</evidence>
<dbReference type="InterPro" id="IPR027417">
    <property type="entry name" value="P-loop_NTPase"/>
</dbReference>
<keyword evidence="4" id="KW-1185">Reference proteome</keyword>
<reference evidence="3 4" key="1">
    <citation type="journal article" date="2019" name="Int. J. Syst. Evol. Microbiol.">
        <title>The Global Catalogue of Microorganisms (GCM) 10K type strain sequencing project: providing services to taxonomists for standard genome sequencing and annotation.</title>
        <authorList>
            <consortium name="The Broad Institute Genomics Platform"/>
            <consortium name="The Broad Institute Genome Sequencing Center for Infectious Disease"/>
            <person name="Wu L."/>
            <person name="Ma J."/>
        </authorList>
    </citation>
    <scope>NUCLEOTIDE SEQUENCE [LARGE SCALE GENOMIC DNA]</scope>
    <source>
        <strain evidence="3 4">CGMCC 1.12124</strain>
    </source>
</reference>
<feature type="domain" description="PD-(D/E)XK endonuclease-like" evidence="2">
    <location>
        <begin position="490"/>
        <end position="717"/>
    </location>
</feature>
<dbReference type="RefSeq" id="WP_256412889.1">
    <property type="nucleotide sequence ID" value="NZ_JANHDM010000014.1"/>
</dbReference>
<evidence type="ECO:0000313" key="4">
    <source>
        <dbReference type="Proteomes" id="UP001596118"/>
    </source>
</evidence>
<feature type="region of interest" description="Disordered" evidence="1">
    <location>
        <begin position="453"/>
        <end position="472"/>
    </location>
</feature>
<protein>
    <submittedName>
        <fullName evidence="3">PD-(D/E)XK nuclease family protein</fullName>
    </submittedName>
</protein>
<evidence type="ECO:0000313" key="3">
    <source>
        <dbReference type="EMBL" id="MFC5279471.1"/>
    </source>
</evidence>
<dbReference type="InterPro" id="IPR038726">
    <property type="entry name" value="PDDEXK_AddAB-type"/>
</dbReference>
<proteinExistence type="predicted"/>
<sequence length="889" mass="99551">MPFPRAKSPRRLYDEVRSYDRVITPDGPLASALNRHLDRPHLGPFAIPPRRLAVGRRQESEDRLAFLGMVDDEDVSWKRCAYAVGNILQCWEHQGTHDAILEYDAYVDDATERAVERIAGLETASMRLANETIDPDLDVAVVEPEMLTPLERAYLPAEYDAVDLFADADFDLPPFRIHDSPTAMVETVVDAVTEANAENVGIVLDGRSEYSPLVESALEAADVPFFGGPGFADRGDHRLFVHLLRTAHRGTDTRVNEVRSLLTAFDCDVDDADADKRLHELDALDDAGLAWLLEFCRDVESYTFSDALSAFERRTGDALDAFREELETLGLAGERVTEGRVDDLSFYLQTYEVPVDRENEGVLLADAKSASYVGREVVFFLGLDERWTHSAPRRPWVDRDAQYTRNLESFQLLLQSGRRQHYLVQDAAGGSPVTPCLYFEELLEAEYDRFSDLPSTSHRNRSAERSANGFERELAEREPIDASFEPVETISKSSLNAYVNCPRDYYFDRIVDGPERAYLAEGTLLHDFAEFYANHPDAVDGAALSTVVDLMLEEVRPLVRSVDEPTRRTEYRAALETIVAYLDANPPTDGAFLTPASGGDNPIAARFDREVDSPVTERRFVDEGLGVNGTIDLVRSPTELLDYKSGSESSATSIVKHAAIDEPTDAPDFQALLYLTYWRSRTPNETLSFTFFYVTELVDEVIAGGDPEGDLDDGDPDGGIDDDLAAHLDDALTTVTYHPESLADHVRREAFFEHLREEGAGKCRKVLSKIDHSTYAALFDAAPLVETTDNDELIDSEFGRTMIDRLEAAIGEYTYVTTGSEQVMRAIVDRRKGAFFEDDLDAFESFVDERLAEINRRRAGDEAFPIEGLAGEPNYRRVDNRDLLLEGER</sequence>
<evidence type="ECO:0000259" key="2">
    <source>
        <dbReference type="Pfam" id="PF12705"/>
    </source>
</evidence>
<dbReference type="SUPFAM" id="SSF52540">
    <property type="entry name" value="P-loop containing nucleoside triphosphate hydrolases"/>
    <property type="match status" value="1"/>
</dbReference>
<dbReference type="EMBL" id="JBHSKY010000011">
    <property type="protein sequence ID" value="MFC5279471.1"/>
    <property type="molecule type" value="Genomic_DNA"/>
</dbReference>
<organism evidence="3 4">
    <name type="scientific">Halorubrum rubrum</name>
    <dbReference type="NCBI Taxonomy" id="1126240"/>
    <lineage>
        <taxon>Archaea</taxon>
        <taxon>Methanobacteriati</taxon>
        <taxon>Methanobacteriota</taxon>
        <taxon>Stenosarchaea group</taxon>
        <taxon>Halobacteria</taxon>
        <taxon>Halobacteriales</taxon>
        <taxon>Haloferacaceae</taxon>
        <taxon>Halorubrum</taxon>
    </lineage>
</organism>
<accession>A0ABD5R3K0</accession>
<name>A0ABD5R3K0_9EURY</name>
<dbReference type="Pfam" id="PF12705">
    <property type="entry name" value="PDDEXK_1"/>
    <property type="match status" value="1"/>
</dbReference>
<dbReference type="Proteomes" id="UP001596118">
    <property type="component" value="Unassembled WGS sequence"/>
</dbReference>
<gene>
    <name evidence="3" type="ORF">ACFPM1_11990</name>
</gene>